<dbReference type="SUPFAM" id="SSF103657">
    <property type="entry name" value="BAR/IMD domain-like"/>
    <property type="match status" value="1"/>
</dbReference>
<evidence type="ECO:0008006" key="8">
    <source>
        <dbReference type="Google" id="ProtNLM"/>
    </source>
</evidence>
<dbReference type="GO" id="GO:0043226">
    <property type="term" value="C:organelle"/>
    <property type="evidence" value="ECO:0007669"/>
    <property type="project" value="UniProtKB-ARBA"/>
</dbReference>
<comment type="subcellular location">
    <subcellularLocation>
        <location evidence="1">Cytoplasm</location>
    </subcellularLocation>
</comment>
<dbReference type="PANTHER" id="PTHR23065:SF7">
    <property type="entry name" value="NOSTRIN, ISOFORM H"/>
    <property type="match status" value="1"/>
</dbReference>
<dbReference type="AlphaFoldDB" id="A0A8K1CH34"/>
<gene>
    <name evidence="6" type="ORF">Poli38472_005299</name>
</gene>
<evidence type="ECO:0000256" key="5">
    <source>
        <dbReference type="SAM" id="MobiDB-lite"/>
    </source>
</evidence>
<name>A0A8K1CH34_PYTOL</name>
<feature type="compositionally biased region" description="Basic and acidic residues" evidence="5">
    <location>
        <begin position="456"/>
        <end position="471"/>
    </location>
</feature>
<feature type="coiled-coil region" evidence="4">
    <location>
        <begin position="148"/>
        <end position="179"/>
    </location>
</feature>
<dbReference type="Gene3D" id="1.20.1270.60">
    <property type="entry name" value="Arfaptin homology (AH) domain/BAR domain"/>
    <property type="match status" value="2"/>
</dbReference>
<feature type="region of interest" description="Disordered" evidence="5">
    <location>
        <begin position="445"/>
        <end position="475"/>
    </location>
</feature>
<reference evidence="6" key="1">
    <citation type="submission" date="2019-03" db="EMBL/GenBank/DDBJ databases">
        <title>Long read genome sequence of the mycoparasitic Pythium oligandrum ATCC 38472 isolated from sugarbeet rhizosphere.</title>
        <authorList>
            <person name="Gaulin E."/>
        </authorList>
    </citation>
    <scope>NUCLEOTIDE SEQUENCE</scope>
    <source>
        <strain evidence="6">ATCC 38472_TT</strain>
    </source>
</reference>
<sequence>MATSVAITTNAATGQATTTVPAMAAAHASVSLSPNAVVIPHLSFATDLLFNLDDVRGNSTRGLTTQSNLVALLKSRIALERMYASELNKMAQQSHLEELEHGTMQEALGKLKAQYLNTSVQHRILAQNLEEDVLRPIEALYVYNTEKAQNLTKLINNIKKQAKITEDAYKKEYQTFEKNFRDASTQFAVAMDAGFSSTTIEHQYHTQLVLLDEAEGIERNGIFSPDNGRARSMSAGGGRPRQSSSVTVQSVNNSQKLVNWLLATEQQRKDNLCTNAVKALELAETSRRRCEQSWETVEQSRVDMYRALQSVLTEYQQMAEHRISNLATNLRKHVVFESSALANEQYDWQMIAAKIENVDFEGDIREFILAYQSRDLMTMSVRDLCTTVATSAMVMSPNAKLSYPLRKGPIQISDLAIRKIPFDLFGNSESLAEVLVTRTPVGGSEPAHIPLTRVEAPPERPDESKHDDGRGPHPMSIQVDLPIKHVDPDDAAHYRVCLAQDVAKAIARAYEWRAIQKNSLQSPMYQSVATDEENNSDECSTPANSEPATTPNAFQSNDVEEENSNGAAREDRAIPEETKSSTEGSV</sequence>
<feature type="compositionally biased region" description="Polar residues" evidence="5">
    <location>
        <begin position="537"/>
        <end position="557"/>
    </location>
</feature>
<protein>
    <recommendedName>
        <fullName evidence="8">FCH domain-containing protein</fullName>
    </recommendedName>
</protein>
<evidence type="ECO:0000256" key="4">
    <source>
        <dbReference type="SAM" id="Coils"/>
    </source>
</evidence>
<keyword evidence="3" id="KW-0597">Phosphoprotein</keyword>
<evidence type="ECO:0000256" key="2">
    <source>
        <dbReference type="ARBA" id="ARBA00022490"/>
    </source>
</evidence>
<accession>A0A8K1CH34</accession>
<dbReference type="GO" id="GO:0005886">
    <property type="term" value="C:plasma membrane"/>
    <property type="evidence" value="ECO:0007669"/>
    <property type="project" value="TreeGrafter"/>
</dbReference>
<dbReference type="GO" id="GO:0005737">
    <property type="term" value="C:cytoplasm"/>
    <property type="evidence" value="ECO:0007669"/>
    <property type="project" value="TreeGrafter"/>
</dbReference>
<evidence type="ECO:0000256" key="1">
    <source>
        <dbReference type="ARBA" id="ARBA00004496"/>
    </source>
</evidence>
<dbReference type="Proteomes" id="UP000794436">
    <property type="component" value="Unassembled WGS sequence"/>
</dbReference>
<dbReference type="InterPro" id="IPR027267">
    <property type="entry name" value="AH/BAR_dom_sf"/>
</dbReference>
<organism evidence="6 7">
    <name type="scientific">Pythium oligandrum</name>
    <name type="common">Mycoparasitic fungus</name>
    <dbReference type="NCBI Taxonomy" id="41045"/>
    <lineage>
        <taxon>Eukaryota</taxon>
        <taxon>Sar</taxon>
        <taxon>Stramenopiles</taxon>
        <taxon>Oomycota</taxon>
        <taxon>Peronosporomycetes</taxon>
        <taxon>Pythiales</taxon>
        <taxon>Pythiaceae</taxon>
        <taxon>Pythium</taxon>
    </lineage>
</organism>
<proteinExistence type="predicted"/>
<feature type="region of interest" description="Disordered" evidence="5">
    <location>
        <begin position="525"/>
        <end position="586"/>
    </location>
</feature>
<keyword evidence="2" id="KW-0963">Cytoplasm</keyword>
<feature type="region of interest" description="Disordered" evidence="5">
    <location>
        <begin position="221"/>
        <end position="248"/>
    </location>
</feature>
<keyword evidence="4" id="KW-0175">Coiled coil</keyword>
<feature type="compositionally biased region" description="Low complexity" evidence="5">
    <location>
        <begin position="230"/>
        <end position="248"/>
    </location>
</feature>
<evidence type="ECO:0000313" key="6">
    <source>
        <dbReference type="EMBL" id="TMW62681.1"/>
    </source>
</evidence>
<dbReference type="PANTHER" id="PTHR23065">
    <property type="entry name" value="PROLINE-SERINE-THREONINE PHOSPHATASE INTERACTING PROTEIN 1"/>
    <property type="match status" value="1"/>
</dbReference>
<dbReference type="EMBL" id="SPLM01000073">
    <property type="protein sequence ID" value="TMW62681.1"/>
    <property type="molecule type" value="Genomic_DNA"/>
</dbReference>
<keyword evidence="7" id="KW-1185">Reference proteome</keyword>
<comment type="caution">
    <text evidence="6">The sequence shown here is derived from an EMBL/GenBank/DDBJ whole genome shotgun (WGS) entry which is preliminary data.</text>
</comment>
<evidence type="ECO:0000256" key="3">
    <source>
        <dbReference type="ARBA" id="ARBA00022553"/>
    </source>
</evidence>
<evidence type="ECO:0000313" key="7">
    <source>
        <dbReference type="Proteomes" id="UP000794436"/>
    </source>
</evidence>
<feature type="compositionally biased region" description="Basic and acidic residues" evidence="5">
    <location>
        <begin position="568"/>
        <end position="580"/>
    </location>
</feature>
<dbReference type="OrthoDB" id="2155291at2759"/>